<evidence type="ECO:0000313" key="1">
    <source>
        <dbReference type="EMBL" id="RDB66788.1"/>
    </source>
</evidence>
<dbReference type="InterPro" id="IPR036411">
    <property type="entry name" value="TorD-like_sf"/>
</dbReference>
<reference evidence="4" key="2">
    <citation type="submission" date="2018-05" db="EMBL/GenBank/DDBJ databases">
        <title>Genome Sequencing of selected type strains of the family Eggerthellaceae.</title>
        <authorList>
            <person name="Danylec N."/>
            <person name="Stoll D.A."/>
            <person name="Doetsch A."/>
            <person name="Huch M."/>
        </authorList>
    </citation>
    <scope>NUCLEOTIDE SEQUENCE [LARGE SCALE GENOMIC DNA]</scope>
    <source>
        <strain evidence="4">DSM 16107</strain>
    </source>
</reference>
<dbReference type="EMBL" id="PPTT01000028">
    <property type="protein sequence ID" value="RDB66788.1"/>
    <property type="molecule type" value="Genomic_DNA"/>
</dbReference>
<evidence type="ECO:0000313" key="2">
    <source>
        <dbReference type="EMBL" id="RNM41579.1"/>
    </source>
</evidence>
<gene>
    <name evidence="1" type="ORF">C1876_13820</name>
    <name evidence="2" type="ORF">DMP09_08890</name>
</gene>
<organism evidence="2 4">
    <name type="scientific">Eggerthella sinensis</name>
    <dbReference type="NCBI Taxonomy" id="242230"/>
    <lineage>
        <taxon>Bacteria</taxon>
        <taxon>Bacillati</taxon>
        <taxon>Actinomycetota</taxon>
        <taxon>Coriobacteriia</taxon>
        <taxon>Eggerthellales</taxon>
        <taxon>Eggerthellaceae</taxon>
        <taxon>Eggerthella</taxon>
    </lineage>
</organism>
<reference evidence="1 3" key="1">
    <citation type="journal article" date="2018" name="Elife">
        <title>Discovery and characterization of a prevalent human gut bacterial enzyme sufficient for the inactivation of a family of plant toxins.</title>
        <authorList>
            <person name="Koppel N."/>
            <person name="Bisanz J.E."/>
            <person name="Pandelia M.E."/>
            <person name="Turnbaugh P.J."/>
            <person name="Balskus E.P."/>
        </authorList>
    </citation>
    <scope>NUCLEOTIDE SEQUENCE [LARGE SCALE GENOMIC DNA]</scope>
    <source>
        <strain evidence="1 3">DSM 16107</strain>
    </source>
</reference>
<dbReference type="Gene3D" id="1.10.3480.10">
    <property type="entry name" value="TorD-like"/>
    <property type="match status" value="1"/>
</dbReference>
<keyword evidence="3" id="KW-1185">Reference proteome</keyword>
<protein>
    <recommendedName>
        <fullName evidence="5">Molecular chaperone TorD</fullName>
    </recommendedName>
</protein>
<name>A0A3N0IX58_9ACTN</name>
<sequence length="219" mass="23713">MPISKAVYAPRGTSAETALGLSTVYEVLCEALINVPSASIVGDVRQVARLFGTDAFEGIGASAQLEQRFYDRFFIPISPVFVPLSESRIEGCRIIGGKRSFGPTATEASRHVEALCGQTGFDFRALEGFDSAVQRLSSDSLAAELAFLAFLRMRFATGSCAYERFAAVLLDRHTAWVEKAASIMEGQDDDFYARLVRLAAQILAADRETTIAAHAGCRT</sequence>
<evidence type="ECO:0008006" key="5">
    <source>
        <dbReference type="Google" id="ProtNLM"/>
    </source>
</evidence>
<dbReference type="AlphaFoldDB" id="A0A3N0IX58"/>
<evidence type="ECO:0000313" key="4">
    <source>
        <dbReference type="Proteomes" id="UP000270112"/>
    </source>
</evidence>
<dbReference type="Proteomes" id="UP000253817">
    <property type="component" value="Unassembled WGS sequence"/>
</dbReference>
<comment type="caution">
    <text evidence="2">The sequence shown here is derived from an EMBL/GenBank/DDBJ whole genome shotgun (WGS) entry which is preliminary data.</text>
</comment>
<accession>A0A3N0IX58</accession>
<evidence type="ECO:0000313" key="3">
    <source>
        <dbReference type="Proteomes" id="UP000253817"/>
    </source>
</evidence>
<proteinExistence type="predicted"/>
<dbReference type="EMBL" id="QICC01000032">
    <property type="protein sequence ID" value="RNM41579.1"/>
    <property type="molecule type" value="Genomic_DNA"/>
</dbReference>
<dbReference type="Proteomes" id="UP000270112">
    <property type="component" value="Unassembled WGS sequence"/>
</dbReference>
<reference evidence="2" key="3">
    <citation type="journal article" date="2019" name="Microbiol. Resour. Announc.">
        <title>Draft Genome Sequences of Type Strains of Gordonibacter faecihominis, Paraeggerthella hongkongensis, Parvibacter caecicola,Slackia equolifaciens, Slackia faecicanis, and Slackia isoflavoniconvertens.</title>
        <authorList>
            <person name="Danylec N."/>
            <person name="Stoll D.A."/>
            <person name="Dotsch A."/>
            <person name="Huch M."/>
        </authorList>
    </citation>
    <scope>NUCLEOTIDE SEQUENCE</scope>
    <source>
        <strain evidence="2">DSM 16107</strain>
    </source>
</reference>
<dbReference type="SUPFAM" id="SSF89155">
    <property type="entry name" value="TorD-like"/>
    <property type="match status" value="1"/>
</dbReference>